<evidence type="ECO:0000313" key="2">
    <source>
        <dbReference type="EMBL" id="XCM38391.1"/>
    </source>
</evidence>
<organism evidence="2">
    <name type="scientific">Planktothricoides raciborskii GIHE-MW2</name>
    <dbReference type="NCBI Taxonomy" id="2792601"/>
    <lineage>
        <taxon>Bacteria</taxon>
        <taxon>Bacillati</taxon>
        <taxon>Cyanobacteriota</taxon>
        <taxon>Cyanophyceae</taxon>
        <taxon>Oscillatoriophycideae</taxon>
        <taxon>Oscillatoriales</taxon>
        <taxon>Oscillatoriaceae</taxon>
        <taxon>Planktothricoides</taxon>
    </lineage>
</organism>
<evidence type="ECO:0000256" key="1">
    <source>
        <dbReference type="SAM" id="Phobius"/>
    </source>
</evidence>
<dbReference type="AlphaFoldDB" id="A0AAU8JJU3"/>
<proteinExistence type="predicted"/>
<feature type="transmembrane region" description="Helical" evidence="1">
    <location>
        <begin position="104"/>
        <end position="131"/>
    </location>
</feature>
<keyword evidence="1" id="KW-1133">Transmembrane helix</keyword>
<keyword evidence="1" id="KW-0472">Membrane</keyword>
<keyword evidence="1" id="KW-0812">Transmembrane</keyword>
<feature type="transmembrane region" description="Helical" evidence="1">
    <location>
        <begin position="75"/>
        <end position="98"/>
    </location>
</feature>
<gene>
    <name evidence="2" type="ORF">ABWT76_001237</name>
</gene>
<protein>
    <submittedName>
        <fullName evidence="2">Magnesium transporter</fullName>
    </submittedName>
</protein>
<accession>A0AAU8JJU3</accession>
<sequence>MTALRFLRKASSKRNSCLAIVALPDEASAFGAYRLLQYHGISPEHLAIVGQGYSSPDSVGLVEPMQIARRCARRFGAIASVVGTVIGFVLFLICYLSLGWPLDATLILIIPATMIATGFLGAVLGALLAFFGEGASAGIYRHHLRKGHYLLMIEGTEKLVRNAQAVLNQYSAPQTR</sequence>
<dbReference type="RefSeq" id="WP_054469667.1">
    <property type="nucleotide sequence ID" value="NZ_CP159837.1"/>
</dbReference>
<name>A0AAU8JJU3_9CYAN</name>
<reference evidence="2" key="1">
    <citation type="submission" date="2024-07" db="EMBL/GenBank/DDBJ databases">
        <authorList>
            <person name="Kim Y.J."/>
            <person name="Jeong J.Y."/>
        </authorList>
    </citation>
    <scope>NUCLEOTIDE SEQUENCE</scope>
    <source>
        <strain evidence="2">GIHE-MW2</strain>
    </source>
</reference>
<dbReference type="EMBL" id="CP159837">
    <property type="protein sequence ID" value="XCM38391.1"/>
    <property type="molecule type" value="Genomic_DNA"/>
</dbReference>